<organism evidence="1 3">
    <name type="scientific">Phytophthora cactorum</name>
    <dbReference type="NCBI Taxonomy" id="29920"/>
    <lineage>
        <taxon>Eukaryota</taxon>
        <taxon>Sar</taxon>
        <taxon>Stramenopiles</taxon>
        <taxon>Oomycota</taxon>
        <taxon>Peronosporomycetes</taxon>
        <taxon>Peronosporales</taxon>
        <taxon>Peronosporaceae</taxon>
        <taxon>Phytophthora</taxon>
    </lineage>
</organism>
<evidence type="ECO:0000313" key="1">
    <source>
        <dbReference type="EMBL" id="KAG2957854.1"/>
    </source>
</evidence>
<dbReference type="Proteomes" id="UP000760860">
    <property type="component" value="Unassembled WGS sequence"/>
</dbReference>
<gene>
    <name evidence="1" type="ORF">PC118_g23817</name>
    <name evidence="2" type="ORF">PC129_g23832</name>
</gene>
<dbReference type="EMBL" id="RCMV01002968">
    <property type="protein sequence ID" value="KAG3200478.1"/>
    <property type="molecule type" value="Genomic_DNA"/>
</dbReference>
<evidence type="ECO:0000313" key="3">
    <source>
        <dbReference type="Proteomes" id="UP000697107"/>
    </source>
</evidence>
<protein>
    <submittedName>
        <fullName evidence="1">Uncharacterized protein</fullName>
    </submittedName>
</protein>
<evidence type="ECO:0000313" key="2">
    <source>
        <dbReference type="EMBL" id="KAG3200478.1"/>
    </source>
</evidence>
<reference evidence="1" key="1">
    <citation type="submission" date="2018-10" db="EMBL/GenBank/DDBJ databases">
        <title>Effector identification in a new, highly contiguous assembly of the strawberry crown rot pathogen Phytophthora cactorum.</title>
        <authorList>
            <person name="Armitage A.D."/>
            <person name="Nellist C.F."/>
            <person name="Bates H."/>
            <person name="Vickerstaff R.J."/>
            <person name="Harrison R.J."/>
        </authorList>
    </citation>
    <scope>NUCLEOTIDE SEQUENCE</scope>
    <source>
        <strain evidence="1">P415</strain>
        <strain evidence="2">P421</strain>
    </source>
</reference>
<dbReference type="AlphaFoldDB" id="A0A8T1LAH8"/>
<dbReference type="Proteomes" id="UP000697107">
    <property type="component" value="Unassembled WGS sequence"/>
</dbReference>
<comment type="caution">
    <text evidence="1">The sequence shown here is derived from an EMBL/GenBank/DDBJ whole genome shotgun (WGS) entry which is preliminary data.</text>
</comment>
<sequence>MDPDAVAELDATFVSAMRVSVAEGNQDPAEMMLRMNTQRLTPGWRTMLMSWHFYQT</sequence>
<dbReference type="EMBL" id="RCML01002457">
    <property type="protein sequence ID" value="KAG2957854.1"/>
    <property type="molecule type" value="Genomic_DNA"/>
</dbReference>
<name>A0A8T1LAH8_9STRA</name>
<accession>A0A8T1LAH8</accession>
<proteinExistence type="predicted"/>